<dbReference type="EMBL" id="UYRR01038671">
    <property type="protein sequence ID" value="VDK74211.1"/>
    <property type="molecule type" value="Genomic_DNA"/>
</dbReference>
<protein>
    <submittedName>
        <fullName evidence="3">Sex determining region Y-box 10</fullName>
    </submittedName>
</protein>
<dbReference type="Proteomes" id="UP000267096">
    <property type="component" value="Unassembled WGS sequence"/>
</dbReference>
<name>A0A0M3KI90_ANISI</name>
<reference evidence="1 2" key="2">
    <citation type="submission" date="2018-11" db="EMBL/GenBank/DDBJ databases">
        <authorList>
            <consortium name="Pathogen Informatics"/>
        </authorList>
    </citation>
    <scope>NUCLEOTIDE SEQUENCE [LARGE SCALE GENOMIC DNA]</scope>
</reference>
<evidence type="ECO:0000313" key="3">
    <source>
        <dbReference type="WBParaSite" id="ASIM_0002070901-mRNA-1"/>
    </source>
</evidence>
<evidence type="ECO:0000313" key="1">
    <source>
        <dbReference type="EMBL" id="VDK74211.1"/>
    </source>
</evidence>
<accession>A0A0M3KI90</accession>
<dbReference type="AlphaFoldDB" id="A0A0M3KI90"/>
<sequence>GVQVGAAQAGTLLAGTSSLNAAAYAAQPSSNALSSYTATGMGPSLTASGKPKFGYTQTPTMMLDGVLKTYQSGPQAQLHEVVHNYK</sequence>
<keyword evidence="2" id="KW-1185">Reference proteome</keyword>
<gene>
    <name evidence="1" type="ORF">ASIM_LOCUS20088</name>
</gene>
<organism evidence="3">
    <name type="scientific">Anisakis simplex</name>
    <name type="common">Herring worm</name>
    <dbReference type="NCBI Taxonomy" id="6269"/>
    <lineage>
        <taxon>Eukaryota</taxon>
        <taxon>Metazoa</taxon>
        <taxon>Ecdysozoa</taxon>
        <taxon>Nematoda</taxon>
        <taxon>Chromadorea</taxon>
        <taxon>Rhabditida</taxon>
        <taxon>Spirurina</taxon>
        <taxon>Ascaridomorpha</taxon>
        <taxon>Ascaridoidea</taxon>
        <taxon>Anisakidae</taxon>
        <taxon>Anisakis</taxon>
        <taxon>Anisakis simplex complex</taxon>
    </lineage>
</organism>
<evidence type="ECO:0000313" key="2">
    <source>
        <dbReference type="Proteomes" id="UP000267096"/>
    </source>
</evidence>
<proteinExistence type="predicted"/>
<reference evidence="3" key="1">
    <citation type="submission" date="2017-02" db="UniProtKB">
        <authorList>
            <consortium name="WormBaseParasite"/>
        </authorList>
    </citation>
    <scope>IDENTIFICATION</scope>
</reference>
<dbReference type="WBParaSite" id="ASIM_0002070901-mRNA-1">
    <property type="protein sequence ID" value="ASIM_0002070901-mRNA-1"/>
    <property type="gene ID" value="ASIM_0002070901"/>
</dbReference>